<dbReference type="Gene3D" id="2.40.160.130">
    <property type="entry name" value="Capsule assembly protein Wzi"/>
    <property type="match status" value="1"/>
</dbReference>
<evidence type="ECO:0000313" key="3">
    <source>
        <dbReference type="Proteomes" id="UP000514509"/>
    </source>
</evidence>
<reference evidence="2 3" key="2">
    <citation type="submission" date="2020-08" db="EMBL/GenBank/DDBJ databases">
        <title>Adhaeribacter dokdonensis sp. nov., isolated from the rhizosphere of Elymus tsukushiensis, a plant native to the Dokdo Islands, Republic of Korea.</title>
        <authorList>
            <person name="Ghim S.Y."/>
        </authorList>
    </citation>
    <scope>NUCLEOTIDE SEQUENCE [LARGE SCALE GENOMIC DNA]</scope>
    <source>
        <strain evidence="2 3">KUDC8001</strain>
    </source>
</reference>
<organism evidence="2 3">
    <name type="scientific">Adhaeribacter radiodurans</name>
    <dbReference type="NCBI Taxonomy" id="2745197"/>
    <lineage>
        <taxon>Bacteria</taxon>
        <taxon>Pseudomonadati</taxon>
        <taxon>Bacteroidota</taxon>
        <taxon>Cytophagia</taxon>
        <taxon>Cytophagales</taxon>
        <taxon>Hymenobacteraceae</taxon>
        <taxon>Adhaeribacter</taxon>
    </lineage>
</organism>
<dbReference type="AlphaFoldDB" id="A0A7L7LD71"/>
<accession>A0A7L7LD71</accession>
<feature type="signal peptide" evidence="1">
    <location>
        <begin position="1"/>
        <end position="19"/>
    </location>
</feature>
<feature type="chain" id="PRO_5029474531" description="Capsule assembly Wzi family protein" evidence="1">
    <location>
        <begin position="20"/>
        <end position="558"/>
    </location>
</feature>
<dbReference type="InterPro" id="IPR038636">
    <property type="entry name" value="Wzi_sf"/>
</dbReference>
<dbReference type="RefSeq" id="WP_182413230.1">
    <property type="nucleotide sequence ID" value="NZ_CP055153.1"/>
</dbReference>
<evidence type="ECO:0008006" key="4">
    <source>
        <dbReference type="Google" id="ProtNLM"/>
    </source>
</evidence>
<gene>
    <name evidence="2" type="ORF">HUW48_23375</name>
</gene>
<name>A0A7L7LD71_9BACT</name>
<keyword evidence="1" id="KW-0732">Signal</keyword>
<sequence length="558" mass="64953">MRLLVTLFFLLFSVSAAFAQSTYVPLDTDTYHKIERFQIKFSKQAPNLHTGIKPYFRKEVADLAQAAFRRSDSLSRSDQFNATYLLNDNWNYTDRVNQTNFGKPFLRYFFRQPADLYSVDIPDFTLRINPVIHFEGGLDSDVEGLRYVNTRGIQLEGQLDDKLSFYTFVTDNQARFPEYVNDRIVRDTILPHEGYFKPFKSVGYDKTAGYDFTTARGYLNYAASKHVSVQLGHDKNFIGNGYRSLVLSDYAPAYFFLKFNVNVWKLQYTNLFTEMNADYDFRDQLLPKKYFAYHHLGINFTPNINVGVFESVVYARDKGHFELEYLNPIIFYRSIELMLGSNDNALLGFDFKANLLQTAQVYGQLMLDEFSLTNVRARNGWWGNKQAFQLGAKYLDVAGVDNLDAQAEFNFIRPYTYQHENKFTNYQHYQQPLAHPMGANLYEWIGIVRYQPVGRLNLTAKAIYTHYGADTDTINYGNNVLLSYNSRAQEYNNKVGQGITTNQLHIDLTASWQLRHNMFLDIKQIFRKVDSQLAIRSTNTAYTTVAFRWNIPQRLHEF</sequence>
<evidence type="ECO:0000313" key="2">
    <source>
        <dbReference type="EMBL" id="QMU30788.1"/>
    </source>
</evidence>
<keyword evidence="3" id="KW-1185">Reference proteome</keyword>
<proteinExistence type="predicted"/>
<dbReference type="EMBL" id="CP055153">
    <property type="protein sequence ID" value="QMU30788.1"/>
    <property type="molecule type" value="Genomic_DNA"/>
</dbReference>
<protein>
    <recommendedName>
        <fullName evidence="4">Capsule assembly Wzi family protein</fullName>
    </recommendedName>
</protein>
<reference evidence="2 3" key="1">
    <citation type="submission" date="2020-06" db="EMBL/GenBank/DDBJ databases">
        <authorList>
            <person name="Hwang Y.J."/>
        </authorList>
    </citation>
    <scope>NUCLEOTIDE SEQUENCE [LARGE SCALE GENOMIC DNA]</scope>
    <source>
        <strain evidence="2 3">KUDC8001</strain>
    </source>
</reference>
<dbReference type="Proteomes" id="UP000514509">
    <property type="component" value="Chromosome"/>
</dbReference>
<dbReference type="KEGG" id="add:HUW48_23375"/>
<evidence type="ECO:0000256" key="1">
    <source>
        <dbReference type="SAM" id="SignalP"/>
    </source>
</evidence>